<dbReference type="PANTHER" id="PTHR11614">
    <property type="entry name" value="PHOSPHOLIPASE-RELATED"/>
    <property type="match status" value="1"/>
</dbReference>
<dbReference type="EMBL" id="JAUUTY010000003">
    <property type="protein sequence ID" value="KAK1662755.1"/>
    <property type="molecule type" value="Genomic_DNA"/>
</dbReference>
<dbReference type="InterPro" id="IPR022742">
    <property type="entry name" value="Hydrolase_4"/>
</dbReference>
<dbReference type="FunFam" id="3.40.50.1820:FF:000131">
    <property type="entry name" value="Monoglyceride lipase"/>
    <property type="match status" value="1"/>
</dbReference>
<evidence type="ECO:0000313" key="4">
    <source>
        <dbReference type="Proteomes" id="UP001231189"/>
    </source>
</evidence>
<evidence type="ECO:0000256" key="1">
    <source>
        <dbReference type="SAM" id="MobiDB-lite"/>
    </source>
</evidence>
<dbReference type="InterPro" id="IPR051044">
    <property type="entry name" value="MAG_DAG_Lipase"/>
</dbReference>
<gene>
    <name evidence="3" type="ORF">QYE76_050914</name>
</gene>
<feature type="region of interest" description="Disordered" evidence="1">
    <location>
        <begin position="58"/>
        <end position="78"/>
    </location>
</feature>
<keyword evidence="4" id="KW-1185">Reference proteome</keyword>
<sequence>MEMGGEEMMMTSGATSRIVPVFRSVLSRRALLRLAVALHSLFLWLLLLVSRRRRSPDAAEPRLGKARTRRRAAEEEDVRRRRALAEEVPMVEDDDAEGRTCGTFVISGARRNALFCRVWKPAAAAEMRGILLIVHGLNEHSGRYLHFAEQLTACGFGVYAMDWIGHGGSDGLHGYVPSLDYVIEDMEVLLEKIKLEAPGVPCFLLGHSTGGAVVLKASLYAHIRARLEGIILTSPAVRVKPAHPIVGAVAPIFSLIAPKFQFKGANKRGIPVSRDPAALLAKYSDPLVYTGPIRVRTGHEILRISSFLLHNLKKVTVPFMVLHGTADRVTDPLASQDLYNEAASRHKDMRLYEGFLHDLLFEPERDEIAADIIEWMDRTLALQSV</sequence>
<name>A0AAD8WK17_LOLMU</name>
<dbReference type="Proteomes" id="UP001231189">
    <property type="component" value="Unassembled WGS sequence"/>
</dbReference>
<evidence type="ECO:0000259" key="2">
    <source>
        <dbReference type="Pfam" id="PF12146"/>
    </source>
</evidence>
<feature type="domain" description="Serine aminopeptidase S33" evidence="2">
    <location>
        <begin position="126"/>
        <end position="364"/>
    </location>
</feature>
<dbReference type="SUPFAM" id="SSF53474">
    <property type="entry name" value="alpha/beta-Hydrolases"/>
    <property type="match status" value="1"/>
</dbReference>
<protein>
    <recommendedName>
        <fullName evidence="2">Serine aminopeptidase S33 domain-containing protein</fullName>
    </recommendedName>
</protein>
<reference evidence="3" key="1">
    <citation type="submission" date="2023-07" db="EMBL/GenBank/DDBJ databases">
        <title>A chromosome-level genome assembly of Lolium multiflorum.</title>
        <authorList>
            <person name="Chen Y."/>
            <person name="Copetti D."/>
            <person name="Kolliker R."/>
            <person name="Studer B."/>
        </authorList>
    </citation>
    <scope>NUCLEOTIDE SEQUENCE</scope>
    <source>
        <strain evidence="3">02402/16</strain>
        <tissue evidence="3">Leaf</tissue>
    </source>
</reference>
<dbReference type="AlphaFoldDB" id="A0AAD8WK17"/>
<comment type="caution">
    <text evidence="3">The sequence shown here is derived from an EMBL/GenBank/DDBJ whole genome shotgun (WGS) entry which is preliminary data.</text>
</comment>
<dbReference type="Gene3D" id="3.40.50.1820">
    <property type="entry name" value="alpha/beta hydrolase"/>
    <property type="match status" value="1"/>
</dbReference>
<accession>A0AAD8WK17</accession>
<dbReference type="Pfam" id="PF12146">
    <property type="entry name" value="Hydrolase_4"/>
    <property type="match status" value="1"/>
</dbReference>
<proteinExistence type="predicted"/>
<organism evidence="3 4">
    <name type="scientific">Lolium multiflorum</name>
    <name type="common">Italian ryegrass</name>
    <name type="synonym">Lolium perenne subsp. multiflorum</name>
    <dbReference type="NCBI Taxonomy" id="4521"/>
    <lineage>
        <taxon>Eukaryota</taxon>
        <taxon>Viridiplantae</taxon>
        <taxon>Streptophyta</taxon>
        <taxon>Embryophyta</taxon>
        <taxon>Tracheophyta</taxon>
        <taxon>Spermatophyta</taxon>
        <taxon>Magnoliopsida</taxon>
        <taxon>Liliopsida</taxon>
        <taxon>Poales</taxon>
        <taxon>Poaceae</taxon>
        <taxon>BOP clade</taxon>
        <taxon>Pooideae</taxon>
        <taxon>Poodae</taxon>
        <taxon>Poeae</taxon>
        <taxon>Poeae Chloroplast Group 2 (Poeae type)</taxon>
        <taxon>Loliodinae</taxon>
        <taxon>Loliinae</taxon>
        <taxon>Lolium</taxon>
    </lineage>
</organism>
<dbReference type="InterPro" id="IPR000073">
    <property type="entry name" value="AB_hydrolase_1"/>
</dbReference>
<evidence type="ECO:0000313" key="3">
    <source>
        <dbReference type="EMBL" id="KAK1662755.1"/>
    </source>
</evidence>
<dbReference type="InterPro" id="IPR029058">
    <property type="entry name" value="AB_hydrolase_fold"/>
</dbReference>
<dbReference type="PRINTS" id="PR00111">
    <property type="entry name" value="ABHYDROLASE"/>
</dbReference>